<name>A0A8J5JQW7_HOMAM</name>
<sequence>MAAGRGAMGVVWMLVVGVWAAQNTPTRAAGIEEGVTLATGQAVCEIHEGSTRSDGLVHLPEWSSPNTTYSYYLRPATRLDKMVVRLHMTLTKFVKPSEVRAAKTNVTFNNVTEETWHQLTVKRVSFAGVRELEHYLWYEVSLDHTHPHYVNTGHYQSSWVRPPGHPPGHPPLHAGL</sequence>
<accession>A0A8J5JQW7</accession>
<feature type="signal peptide" evidence="1">
    <location>
        <begin position="1"/>
        <end position="28"/>
    </location>
</feature>
<protein>
    <submittedName>
        <fullName evidence="2">Uncharacterized protein</fullName>
    </submittedName>
</protein>
<evidence type="ECO:0000313" key="3">
    <source>
        <dbReference type="Proteomes" id="UP000747542"/>
    </source>
</evidence>
<dbReference type="Proteomes" id="UP000747542">
    <property type="component" value="Unassembled WGS sequence"/>
</dbReference>
<proteinExistence type="predicted"/>
<evidence type="ECO:0000313" key="2">
    <source>
        <dbReference type="EMBL" id="KAG7159238.1"/>
    </source>
</evidence>
<dbReference type="EMBL" id="JAHLQT010033762">
    <property type="protein sequence ID" value="KAG7159238.1"/>
    <property type="molecule type" value="Genomic_DNA"/>
</dbReference>
<keyword evidence="1" id="KW-0732">Signal</keyword>
<evidence type="ECO:0000256" key="1">
    <source>
        <dbReference type="SAM" id="SignalP"/>
    </source>
</evidence>
<organism evidence="2 3">
    <name type="scientific">Homarus americanus</name>
    <name type="common">American lobster</name>
    <dbReference type="NCBI Taxonomy" id="6706"/>
    <lineage>
        <taxon>Eukaryota</taxon>
        <taxon>Metazoa</taxon>
        <taxon>Ecdysozoa</taxon>
        <taxon>Arthropoda</taxon>
        <taxon>Crustacea</taxon>
        <taxon>Multicrustacea</taxon>
        <taxon>Malacostraca</taxon>
        <taxon>Eumalacostraca</taxon>
        <taxon>Eucarida</taxon>
        <taxon>Decapoda</taxon>
        <taxon>Pleocyemata</taxon>
        <taxon>Astacidea</taxon>
        <taxon>Nephropoidea</taxon>
        <taxon>Nephropidae</taxon>
        <taxon>Homarus</taxon>
    </lineage>
</organism>
<feature type="chain" id="PRO_5035180250" evidence="1">
    <location>
        <begin position="29"/>
        <end position="176"/>
    </location>
</feature>
<dbReference type="AlphaFoldDB" id="A0A8J5JQW7"/>
<reference evidence="2" key="1">
    <citation type="journal article" date="2021" name="Sci. Adv.">
        <title>The American lobster genome reveals insights on longevity, neural, and immune adaptations.</title>
        <authorList>
            <person name="Polinski J.M."/>
            <person name="Zimin A.V."/>
            <person name="Clark K.F."/>
            <person name="Kohn A.B."/>
            <person name="Sadowski N."/>
            <person name="Timp W."/>
            <person name="Ptitsyn A."/>
            <person name="Khanna P."/>
            <person name="Romanova D.Y."/>
            <person name="Williams P."/>
            <person name="Greenwood S.J."/>
            <person name="Moroz L.L."/>
            <person name="Walt D.R."/>
            <person name="Bodnar A.G."/>
        </authorList>
    </citation>
    <scope>NUCLEOTIDE SEQUENCE</scope>
    <source>
        <strain evidence="2">GMGI-L3</strain>
    </source>
</reference>
<keyword evidence="3" id="KW-1185">Reference proteome</keyword>
<comment type="caution">
    <text evidence="2">The sequence shown here is derived from an EMBL/GenBank/DDBJ whole genome shotgun (WGS) entry which is preliminary data.</text>
</comment>
<gene>
    <name evidence="2" type="ORF">Hamer_G016638</name>
</gene>